<sequence length="102" mass="11374">MYLVSRLNQTTLKDIDSNLLIAKDNDQFKACTQALKRAIDNGEVPKDIFNEKQLAQIEAGKARIQGLTWHHHQVTGKMQLVVTDTHGVNHLGGNAIWGDGIR</sequence>
<name>A0A3Q8S6W2_9BACL</name>
<reference evidence="1 2" key="1">
    <citation type="submission" date="2018-11" db="EMBL/GenBank/DDBJ databases">
        <title>Genome sequencing of Paenibacillus lentus DSM25539(T).</title>
        <authorList>
            <person name="Kook J.-K."/>
            <person name="Park S.-N."/>
            <person name="Lim Y.K."/>
        </authorList>
    </citation>
    <scope>NUCLEOTIDE SEQUENCE [LARGE SCALE GENOMIC DNA]</scope>
    <source>
        <strain evidence="1 2">DSM 25539</strain>
    </source>
</reference>
<dbReference type="RefSeq" id="WP_125084729.1">
    <property type="nucleotide sequence ID" value="NZ_CP034248.1"/>
</dbReference>
<keyword evidence="2" id="KW-1185">Reference proteome</keyword>
<dbReference type="Proteomes" id="UP000273145">
    <property type="component" value="Chromosome"/>
</dbReference>
<accession>A0A3Q8S6W2</accession>
<dbReference type="EMBL" id="CP034248">
    <property type="protein sequence ID" value="AZK48577.1"/>
    <property type="molecule type" value="Genomic_DNA"/>
</dbReference>
<dbReference type="Pfam" id="PF12639">
    <property type="entry name" value="Colicin-DNase"/>
    <property type="match status" value="1"/>
</dbReference>
<evidence type="ECO:0000313" key="2">
    <source>
        <dbReference type="Proteomes" id="UP000273145"/>
    </source>
</evidence>
<dbReference type="OrthoDB" id="2186822at2"/>
<evidence type="ECO:0000313" key="1">
    <source>
        <dbReference type="EMBL" id="AZK48577.1"/>
    </source>
</evidence>
<protein>
    <submittedName>
        <fullName evidence="1">Toxin</fullName>
    </submittedName>
</protein>
<dbReference type="AlphaFoldDB" id="A0A3Q8S6W2"/>
<gene>
    <name evidence="1" type="ORF">EIM92_22330</name>
</gene>
<dbReference type="KEGG" id="plen:EIM92_22330"/>
<proteinExistence type="predicted"/>
<organism evidence="1 2">
    <name type="scientific">Paenibacillus lentus</name>
    <dbReference type="NCBI Taxonomy" id="1338368"/>
    <lineage>
        <taxon>Bacteria</taxon>
        <taxon>Bacillati</taxon>
        <taxon>Bacillota</taxon>
        <taxon>Bacilli</taxon>
        <taxon>Bacillales</taxon>
        <taxon>Paenibacillaceae</taxon>
        <taxon>Paenibacillus</taxon>
    </lineage>
</organism>